<gene>
    <name evidence="3" type="ORF">NWE73_09435</name>
</gene>
<evidence type="ECO:0000313" key="4">
    <source>
        <dbReference type="Proteomes" id="UP001152321"/>
    </source>
</evidence>
<keyword evidence="1" id="KW-0175">Coiled coil</keyword>
<proteinExistence type="predicted"/>
<feature type="transmembrane region" description="Helical" evidence="2">
    <location>
        <begin position="182"/>
        <end position="200"/>
    </location>
</feature>
<dbReference type="Proteomes" id="UP001152321">
    <property type="component" value="Unassembled WGS sequence"/>
</dbReference>
<keyword evidence="2" id="KW-0812">Transmembrane</keyword>
<accession>A0ABT6DID1</accession>
<keyword evidence="2" id="KW-1133">Transmembrane helix</keyword>
<protein>
    <recommendedName>
        <fullName evidence="5">HTH cro/C1-type domain-containing protein</fullName>
    </recommendedName>
</protein>
<keyword evidence="2" id="KW-0472">Membrane</keyword>
<dbReference type="EMBL" id="JANRMI010000002">
    <property type="protein sequence ID" value="MDG0816585.1"/>
    <property type="molecule type" value="Genomic_DNA"/>
</dbReference>
<evidence type="ECO:0000256" key="1">
    <source>
        <dbReference type="SAM" id="Coils"/>
    </source>
</evidence>
<evidence type="ECO:0008006" key="5">
    <source>
        <dbReference type="Google" id="ProtNLM"/>
    </source>
</evidence>
<keyword evidence="4" id="KW-1185">Reference proteome</keyword>
<name>A0ABT6DID1_9BACT</name>
<reference evidence="3" key="1">
    <citation type="submission" date="2022-08" db="EMBL/GenBank/DDBJ databases">
        <title>Novel Bdellovibrio Species Isolated from Svalbard: Designation Bdellovibrio svalbardensis.</title>
        <authorList>
            <person name="Mitchell R.J."/>
            <person name="Choi S.Y."/>
        </authorList>
    </citation>
    <scope>NUCLEOTIDE SEQUENCE</scope>
    <source>
        <strain evidence="3">PAP01</strain>
    </source>
</reference>
<feature type="coiled-coil region" evidence="1">
    <location>
        <begin position="126"/>
        <end position="164"/>
    </location>
</feature>
<comment type="caution">
    <text evidence="3">The sequence shown here is derived from an EMBL/GenBank/DDBJ whole genome shotgun (WGS) entry which is preliminary data.</text>
</comment>
<evidence type="ECO:0000313" key="3">
    <source>
        <dbReference type="EMBL" id="MDG0816585.1"/>
    </source>
</evidence>
<sequence>MEMEVQGMDQGFEEVAEIGPSNESFQEGEESPRSKTSLRMHYEAQVAVIRRQTGDLESVRLGLGLSQRKMAQLLMVDPSAWTRWVKQGDEAPPHIWRALQWFSALQEKIPGLTPHYFINQSPQVLHQKALQELDQERSERQQEHRNLQEKLDLISADRAELQNSLQQEIFKLKKDLNFHKKMSIVILSLSIVWAAVLMVWKFA</sequence>
<dbReference type="RefSeq" id="WP_277578063.1">
    <property type="nucleotide sequence ID" value="NZ_JANRMI010000002.1"/>
</dbReference>
<organism evidence="3 4">
    <name type="scientific">Bdellovibrio svalbardensis</name>
    <dbReference type="NCBI Taxonomy" id="2972972"/>
    <lineage>
        <taxon>Bacteria</taxon>
        <taxon>Pseudomonadati</taxon>
        <taxon>Bdellovibrionota</taxon>
        <taxon>Bdellovibrionia</taxon>
        <taxon>Bdellovibrionales</taxon>
        <taxon>Pseudobdellovibrionaceae</taxon>
        <taxon>Bdellovibrio</taxon>
    </lineage>
</organism>
<evidence type="ECO:0000256" key="2">
    <source>
        <dbReference type="SAM" id="Phobius"/>
    </source>
</evidence>